<evidence type="ECO:0000256" key="3">
    <source>
        <dbReference type="ARBA" id="ARBA00022490"/>
    </source>
</evidence>
<dbReference type="RefSeq" id="WP_013254858.1">
    <property type="nucleotide sequence ID" value="NC_014364.1"/>
</dbReference>
<dbReference type="InterPro" id="IPR011994">
    <property type="entry name" value="Cytidylate_kinase_dom"/>
</dbReference>
<evidence type="ECO:0000256" key="10">
    <source>
        <dbReference type="HAMAP-Rule" id="MF_00239"/>
    </source>
</evidence>
<dbReference type="HOGENOM" id="CLU_079959_1_0_12"/>
<accession>E1R768</accession>
<dbReference type="CDD" id="cd02020">
    <property type="entry name" value="CMPK"/>
    <property type="match status" value="1"/>
</dbReference>
<comment type="subcellular location">
    <subcellularLocation>
        <location evidence="1 10">Cytoplasm</location>
    </subcellularLocation>
</comment>
<dbReference type="AlphaFoldDB" id="E1R768"/>
<comment type="similarity">
    <text evidence="2 10">Belongs to the cytidylate kinase family. Type 2 subfamily.</text>
</comment>
<dbReference type="GO" id="GO:0036431">
    <property type="term" value="F:dCMP kinase activity"/>
    <property type="evidence" value="ECO:0007669"/>
    <property type="project" value="InterPro"/>
</dbReference>
<dbReference type="HAMAP" id="MF_00239">
    <property type="entry name" value="Cytidyl_kinase_type2"/>
    <property type="match status" value="1"/>
</dbReference>
<name>E1R768_SEDSS</name>
<evidence type="ECO:0000256" key="8">
    <source>
        <dbReference type="ARBA" id="ARBA00047615"/>
    </source>
</evidence>
<dbReference type="Proteomes" id="UP000002318">
    <property type="component" value="Chromosome"/>
</dbReference>
<dbReference type="GO" id="GO:0005524">
    <property type="term" value="F:ATP binding"/>
    <property type="evidence" value="ECO:0007669"/>
    <property type="project" value="UniProtKB-UniRule"/>
</dbReference>
<dbReference type="NCBIfam" id="TIGR02173">
    <property type="entry name" value="cyt_kin_arch"/>
    <property type="match status" value="1"/>
</dbReference>
<evidence type="ECO:0000256" key="7">
    <source>
        <dbReference type="ARBA" id="ARBA00022840"/>
    </source>
</evidence>
<dbReference type="InterPro" id="IPR011892">
    <property type="entry name" value="Cyt_kin_arch"/>
</dbReference>
<dbReference type="GO" id="GO:0006220">
    <property type="term" value="P:pyrimidine nucleotide metabolic process"/>
    <property type="evidence" value="ECO:0007669"/>
    <property type="project" value="UniProtKB-UniRule"/>
</dbReference>
<comment type="catalytic activity">
    <reaction evidence="8 10">
        <text>dCMP + ATP = dCDP + ADP</text>
        <dbReference type="Rhea" id="RHEA:25094"/>
        <dbReference type="ChEBI" id="CHEBI:30616"/>
        <dbReference type="ChEBI" id="CHEBI:57566"/>
        <dbReference type="ChEBI" id="CHEBI:58593"/>
        <dbReference type="ChEBI" id="CHEBI:456216"/>
        <dbReference type="EC" id="2.7.4.25"/>
    </reaction>
</comment>
<reference evidence="11 12" key="1">
    <citation type="journal article" date="2010" name="Stand. Genomic Sci.">
        <title>Complete genome sequence of Spirochaeta smaragdinae type strain (SEBR 4228).</title>
        <authorList>
            <person name="Mavromatis K."/>
            <person name="Yasawong M."/>
            <person name="Chertkov O."/>
            <person name="Lapidus A."/>
            <person name="Lucas S."/>
            <person name="Nolan M."/>
            <person name="Del Rio T.G."/>
            <person name="Tice H."/>
            <person name="Cheng J.F."/>
            <person name="Pitluck S."/>
            <person name="Liolios K."/>
            <person name="Ivanova N."/>
            <person name="Tapia R."/>
            <person name="Han C."/>
            <person name="Bruce D."/>
            <person name="Goodwin L."/>
            <person name="Pati A."/>
            <person name="Chen A."/>
            <person name="Palaniappan K."/>
            <person name="Land M."/>
            <person name="Hauser L."/>
            <person name="Chang Y.J."/>
            <person name="Jeffries C.D."/>
            <person name="Detter J.C."/>
            <person name="Rohde M."/>
            <person name="Brambilla E."/>
            <person name="Spring S."/>
            <person name="Goker M."/>
            <person name="Sikorski J."/>
            <person name="Woyke T."/>
            <person name="Bristow J."/>
            <person name="Eisen J.A."/>
            <person name="Markowitz V."/>
            <person name="Hugenholtz P."/>
            <person name="Klenk H.P."/>
            <person name="Kyrpides N.C."/>
        </authorList>
    </citation>
    <scope>NUCLEOTIDE SEQUENCE [LARGE SCALE GENOMIC DNA]</scope>
    <source>
        <strain evidence="12">DSM 11293 / JCM 15392 / SEBR 4228</strain>
    </source>
</reference>
<evidence type="ECO:0000256" key="2">
    <source>
        <dbReference type="ARBA" id="ARBA00011005"/>
    </source>
</evidence>
<evidence type="ECO:0000313" key="11">
    <source>
        <dbReference type="EMBL" id="ADK81395.1"/>
    </source>
</evidence>
<sequence>MSNNSDSFLSFPKGFGIAVSGKSGCGNSTVSALCAEKLGIQLVNFTFRQLAEERGVTFAELCKMAETNFDIDRELDRRQVEMAKERPSVLGSRLAIWMFNSAHLKVYLYASLLVRAERILRREGGSLEKNIKETHQRDQRDHDRYLKIYDIDNDDYEFADMVINVENLFPEEIAKMIVERALQTLI</sequence>
<evidence type="ECO:0000256" key="1">
    <source>
        <dbReference type="ARBA" id="ARBA00004496"/>
    </source>
</evidence>
<dbReference type="SUPFAM" id="SSF52540">
    <property type="entry name" value="P-loop containing nucleoside triphosphate hydrolases"/>
    <property type="match status" value="1"/>
</dbReference>
<dbReference type="InterPro" id="IPR027417">
    <property type="entry name" value="P-loop_NTPase"/>
</dbReference>
<evidence type="ECO:0000256" key="4">
    <source>
        <dbReference type="ARBA" id="ARBA00022679"/>
    </source>
</evidence>
<dbReference type="EC" id="2.7.4.25" evidence="10"/>
<evidence type="ECO:0000256" key="5">
    <source>
        <dbReference type="ARBA" id="ARBA00022741"/>
    </source>
</evidence>
<dbReference type="KEGG" id="ssm:Spirs_2280"/>
<keyword evidence="3 10" id="KW-0963">Cytoplasm</keyword>
<feature type="binding site" evidence="10">
    <location>
        <begin position="21"/>
        <end position="29"/>
    </location>
    <ligand>
        <name>ATP</name>
        <dbReference type="ChEBI" id="CHEBI:30616"/>
    </ligand>
</feature>
<dbReference type="GO" id="GO:0036430">
    <property type="term" value="F:CMP kinase activity"/>
    <property type="evidence" value="ECO:0007669"/>
    <property type="project" value="RHEA"/>
</dbReference>
<dbReference type="Pfam" id="PF13189">
    <property type="entry name" value="Cytidylate_kin2"/>
    <property type="match status" value="1"/>
</dbReference>
<dbReference type="eggNOG" id="COG1102">
    <property type="taxonomic scope" value="Bacteria"/>
</dbReference>
<gene>
    <name evidence="10" type="primary">cmk</name>
    <name evidence="11" type="ordered locus">Spirs_2280</name>
</gene>
<dbReference type="Gene3D" id="3.40.50.300">
    <property type="entry name" value="P-loop containing nucleotide triphosphate hydrolases"/>
    <property type="match status" value="1"/>
</dbReference>
<keyword evidence="7 10" id="KW-0067">ATP-binding</keyword>
<keyword evidence="6 10" id="KW-0418">Kinase</keyword>
<evidence type="ECO:0000256" key="9">
    <source>
        <dbReference type="ARBA" id="ARBA00048478"/>
    </source>
</evidence>
<dbReference type="GO" id="GO:0005737">
    <property type="term" value="C:cytoplasm"/>
    <property type="evidence" value="ECO:0007669"/>
    <property type="project" value="UniProtKB-SubCell"/>
</dbReference>
<comment type="catalytic activity">
    <reaction evidence="9 10">
        <text>CMP + ATP = CDP + ADP</text>
        <dbReference type="Rhea" id="RHEA:11600"/>
        <dbReference type="ChEBI" id="CHEBI:30616"/>
        <dbReference type="ChEBI" id="CHEBI:58069"/>
        <dbReference type="ChEBI" id="CHEBI:60377"/>
        <dbReference type="ChEBI" id="CHEBI:456216"/>
        <dbReference type="EC" id="2.7.4.25"/>
    </reaction>
</comment>
<organism evidence="11 12">
    <name type="scientific">Sediminispirochaeta smaragdinae (strain DSM 11293 / JCM 15392 / SEBR 4228)</name>
    <name type="common">Spirochaeta smaragdinae</name>
    <dbReference type="NCBI Taxonomy" id="573413"/>
    <lineage>
        <taxon>Bacteria</taxon>
        <taxon>Pseudomonadati</taxon>
        <taxon>Spirochaetota</taxon>
        <taxon>Spirochaetia</taxon>
        <taxon>Spirochaetales</taxon>
        <taxon>Spirochaetaceae</taxon>
        <taxon>Sediminispirochaeta</taxon>
    </lineage>
</organism>
<evidence type="ECO:0000313" key="12">
    <source>
        <dbReference type="Proteomes" id="UP000002318"/>
    </source>
</evidence>
<dbReference type="EMBL" id="CP002116">
    <property type="protein sequence ID" value="ADK81395.1"/>
    <property type="molecule type" value="Genomic_DNA"/>
</dbReference>
<evidence type="ECO:0000256" key="6">
    <source>
        <dbReference type="ARBA" id="ARBA00022777"/>
    </source>
</evidence>
<keyword evidence="5 10" id="KW-0547">Nucleotide-binding</keyword>
<dbReference type="OrthoDB" id="5291502at2"/>
<dbReference type="STRING" id="573413.Spirs_2280"/>
<protein>
    <recommendedName>
        <fullName evidence="10">Cytidylate kinase</fullName>
        <shortName evidence="10">CK</shortName>
        <ecNumber evidence="10">2.7.4.25</ecNumber>
    </recommendedName>
    <alternativeName>
        <fullName evidence="10">Cytidine monophosphate kinase</fullName>
        <shortName evidence="10">CMP kinase</shortName>
    </alternativeName>
</protein>
<keyword evidence="4 10" id="KW-0808">Transferase</keyword>
<proteinExistence type="inferred from homology"/>
<keyword evidence="12" id="KW-1185">Reference proteome</keyword>